<comment type="caution">
    <text evidence="1">The sequence shown here is derived from an EMBL/GenBank/DDBJ whole genome shotgun (WGS) entry which is preliminary data.</text>
</comment>
<name>A0A8S9NLL4_BRACR</name>
<gene>
    <name evidence="1" type="ORF">F2Q69_00003583</name>
</gene>
<accession>A0A8S9NLL4</accession>
<proteinExistence type="predicted"/>
<dbReference type="EMBL" id="QGKX02001521">
    <property type="protein sequence ID" value="KAF3505564.1"/>
    <property type="molecule type" value="Genomic_DNA"/>
</dbReference>
<evidence type="ECO:0000313" key="2">
    <source>
        <dbReference type="Proteomes" id="UP000712600"/>
    </source>
</evidence>
<evidence type="ECO:0000313" key="1">
    <source>
        <dbReference type="EMBL" id="KAF3505564.1"/>
    </source>
</evidence>
<dbReference type="AlphaFoldDB" id="A0A8S9NLL4"/>
<protein>
    <submittedName>
        <fullName evidence="1">Uncharacterized protein</fullName>
    </submittedName>
</protein>
<dbReference type="Proteomes" id="UP000712600">
    <property type="component" value="Unassembled WGS sequence"/>
</dbReference>
<sequence>MSSSKEVIRVIFGRALPGATFPERLSQVAPARASYRSGAMNSLALFASERPPRVTRRSRSSS</sequence>
<organism evidence="1 2">
    <name type="scientific">Brassica cretica</name>
    <name type="common">Mustard</name>
    <dbReference type="NCBI Taxonomy" id="69181"/>
    <lineage>
        <taxon>Eukaryota</taxon>
        <taxon>Viridiplantae</taxon>
        <taxon>Streptophyta</taxon>
        <taxon>Embryophyta</taxon>
        <taxon>Tracheophyta</taxon>
        <taxon>Spermatophyta</taxon>
        <taxon>Magnoliopsida</taxon>
        <taxon>eudicotyledons</taxon>
        <taxon>Gunneridae</taxon>
        <taxon>Pentapetalae</taxon>
        <taxon>rosids</taxon>
        <taxon>malvids</taxon>
        <taxon>Brassicales</taxon>
        <taxon>Brassicaceae</taxon>
        <taxon>Brassiceae</taxon>
        <taxon>Brassica</taxon>
    </lineage>
</organism>
<reference evidence="1" key="1">
    <citation type="submission" date="2019-12" db="EMBL/GenBank/DDBJ databases">
        <title>Genome sequencing and annotation of Brassica cretica.</title>
        <authorList>
            <person name="Studholme D.J."/>
            <person name="Sarris P."/>
        </authorList>
    </citation>
    <scope>NUCLEOTIDE SEQUENCE</scope>
    <source>
        <strain evidence="1">PFS-109/04</strain>
        <tissue evidence="1">Leaf</tissue>
    </source>
</reference>